<protein>
    <submittedName>
        <fullName evidence="1">Uncharacterized protein</fullName>
    </submittedName>
</protein>
<reference evidence="1 2" key="1">
    <citation type="submission" date="2019-03" db="EMBL/GenBank/DDBJ databases">
        <title>Genomic Encyclopedia of Type Strains, Phase III (KMG-III): the genomes of soil and plant-associated and newly described type strains.</title>
        <authorList>
            <person name="Whitman W."/>
        </authorList>
    </citation>
    <scope>NUCLEOTIDE SEQUENCE [LARGE SCALE GENOMIC DNA]</scope>
    <source>
        <strain evidence="1 2">VKM Ac-2575</strain>
    </source>
</reference>
<accession>A0A4V3FKX3</accession>
<evidence type="ECO:0000313" key="1">
    <source>
        <dbReference type="EMBL" id="TDU91873.1"/>
    </source>
</evidence>
<gene>
    <name evidence="1" type="ORF">EV138_5486</name>
</gene>
<name>A0A4V3FKX3_9ACTN</name>
<dbReference type="AlphaFoldDB" id="A0A4V3FKX3"/>
<proteinExistence type="predicted"/>
<comment type="caution">
    <text evidence="1">The sequence shown here is derived from an EMBL/GenBank/DDBJ whole genome shotgun (WGS) entry which is preliminary data.</text>
</comment>
<evidence type="ECO:0000313" key="2">
    <source>
        <dbReference type="Proteomes" id="UP000295151"/>
    </source>
</evidence>
<sequence>MIETIANDVMGWSRLRTVGMPVLRRFVVRNEQSGQG</sequence>
<organism evidence="1 2">
    <name type="scientific">Kribbella voronezhensis</name>
    <dbReference type="NCBI Taxonomy" id="2512212"/>
    <lineage>
        <taxon>Bacteria</taxon>
        <taxon>Bacillati</taxon>
        <taxon>Actinomycetota</taxon>
        <taxon>Actinomycetes</taxon>
        <taxon>Propionibacteriales</taxon>
        <taxon>Kribbellaceae</taxon>
        <taxon>Kribbella</taxon>
    </lineage>
</organism>
<dbReference type="EMBL" id="SOCE01000001">
    <property type="protein sequence ID" value="TDU91873.1"/>
    <property type="molecule type" value="Genomic_DNA"/>
</dbReference>
<dbReference type="Proteomes" id="UP000295151">
    <property type="component" value="Unassembled WGS sequence"/>
</dbReference>
<keyword evidence="2" id="KW-1185">Reference proteome</keyword>